<name>A0AAE5LNG3_CLOBE</name>
<dbReference type="InterPro" id="IPR011330">
    <property type="entry name" value="Glyco_hydro/deAcase_b/a-brl"/>
</dbReference>
<proteinExistence type="predicted"/>
<evidence type="ECO:0008006" key="3">
    <source>
        <dbReference type="Google" id="ProtNLM"/>
    </source>
</evidence>
<evidence type="ECO:0000313" key="1">
    <source>
        <dbReference type="EMBL" id="NSB12499.1"/>
    </source>
</evidence>
<dbReference type="RefSeq" id="WP_077854086.1">
    <property type="nucleotide sequence ID" value="NZ_JABTDW010000001.1"/>
</dbReference>
<dbReference type="AlphaFoldDB" id="A0AAE5LNG3"/>
<dbReference type="EMBL" id="JABTDW010000001">
    <property type="protein sequence ID" value="NSB12499.1"/>
    <property type="molecule type" value="Genomic_DNA"/>
</dbReference>
<dbReference type="Proteomes" id="UP000822184">
    <property type="component" value="Unassembled WGS sequence"/>
</dbReference>
<comment type="caution">
    <text evidence="1">The sequence shown here is derived from an EMBL/GenBank/DDBJ whole genome shotgun (WGS) entry which is preliminary data.</text>
</comment>
<evidence type="ECO:0000313" key="2">
    <source>
        <dbReference type="Proteomes" id="UP000822184"/>
    </source>
</evidence>
<accession>A0AAE5LNG3</accession>
<gene>
    <name evidence="1" type="ORF">BCD95_000758</name>
</gene>
<organism evidence="1 2">
    <name type="scientific">Clostridium beijerinckii</name>
    <name type="common">Clostridium MP</name>
    <dbReference type="NCBI Taxonomy" id="1520"/>
    <lineage>
        <taxon>Bacteria</taxon>
        <taxon>Bacillati</taxon>
        <taxon>Bacillota</taxon>
        <taxon>Clostridia</taxon>
        <taxon>Eubacteriales</taxon>
        <taxon>Clostridiaceae</taxon>
        <taxon>Clostridium</taxon>
    </lineage>
</organism>
<protein>
    <recommendedName>
        <fullName evidence="3">Polysaccharide deacetylase</fullName>
    </recommendedName>
</protein>
<sequence>MDFFSYSNYKIILNKMKAIKEIYNFKSINNSIKNGYILRHDVDIDIEKAYALSTIENDMNVTSTYFILVTSDLYNILSYKNKMLVRRMFLNGFEIGLHFDPSIYDDMSLSQLEKQMKKECSIIEDIIGEKVSSISLHNPSIHNKYPIFKEYKNTYSKEFFNPELYLSDSCKDFRGKNVFEFIKKGENNLLQVLFHPIHFSENEETYVESFNKIIELKINNFDRYYTCINKTYKNEIKENTLLSCFKDYIKENNKHEEKI</sequence>
<dbReference type="GO" id="GO:0005975">
    <property type="term" value="P:carbohydrate metabolic process"/>
    <property type="evidence" value="ECO:0007669"/>
    <property type="project" value="InterPro"/>
</dbReference>
<reference evidence="1" key="1">
    <citation type="submission" date="2020-06" db="EMBL/GenBank/DDBJ databases">
        <title>Genomic insights into acetone-butanol-ethanol (ABE) fermentation by sequencing solventogenic clostridia strains.</title>
        <authorList>
            <person name="Brown S."/>
        </authorList>
    </citation>
    <scope>NUCLEOTIDE SEQUENCE</scope>
    <source>
        <strain evidence="1">DJ123</strain>
    </source>
</reference>
<dbReference type="SUPFAM" id="SSF88713">
    <property type="entry name" value="Glycoside hydrolase/deacetylase"/>
    <property type="match status" value="1"/>
</dbReference>
<dbReference type="Gene3D" id="3.20.20.370">
    <property type="entry name" value="Glycoside hydrolase/deacetylase"/>
    <property type="match status" value="1"/>
</dbReference>